<dbReference type="InterPro" id="IPR013833">
    <property type="entry name" value="Cyt_c_oxidase_su3_a-hlx"/>
</dbReference>
<dbReference type="PROSITE" id="PS50253">
    <property type="entry name" value="COX3"/>
    <property type="match status" value="1"/>
</dbReference>
<proteinExistence type="inferred from homology"/>
<dbReference type="Gene3D" id="1.20.120.80">
    <property type="entry name" value="Cytochrome c oxidase, subunit III, four-helix bundle"/>
    <property type="match status" value="1"/>
</dbReference>
<evidence type="ECO:0000256" key="6">
    <source>
        <dbReference type="RuleBase" id="RU003376"/>
    </source>
</evidence>
<dbReference type="Proteomes" id="UP000297453">
    <property type="component" value="Unassembled WGS sequence"/>
</dbReference>
<dbReference type="GO" id="GO:0005886">
    <property type="term" value="C:plasma membrane"/>
    <property type="evidence" value="ECO:0007669"/>
    <property type="project" value="UniProtKB-SubCell"/>
</dbReference>
<dbReference type="SUPFAM" id="SSF81452">
    <property type="entry name" value="Cytochrome c oxidase subunit III-like"/>
    <property type="match status" value="2"/>
</dbReference>
<dbReference type="PANTHER" id="PTHR11403">
    <property type="entry name" value="CYTOCHROME C OXIDASE SUBUNIT III"/>
    <property type="match status" value="1"/>
</dbReference>
<feature type="transmembrane region" description="Helical" evidence="7">
    <location>
        <begin position="102"/>
        <end position="121"/>
    </location>
</feature>
<dbReference type="CDD" id="cd02862">
    <property type="entry name" value="NorE_like"/>
    <property type="match status" value="1"/>
</dbReference>
<dbReference type="PANTHER" id="PTHR11403:SF6">
    <property type="entry name" value="NITRIC OXIDE REDUCTASE SUBUNIT E"/>
    <property type="match status" value="1"/>
</dbReference>
<evidence type="ECO:0000313" key="10">
    <source>
        <dbReference type="Proteomes" id="UP000297453"/>
    </source>
</evidence>
<comment type="similarity">
    <text evidence="2 6">Belongs to the cytochrome c oxidase subunit 3 family.</text>
</comment>
<feature type="transmembrane region" description="Helical" evidence="7">
    <location>
        <begin position="31"/>
        <end position="52"/>
    </location>
</feature>
<name>A0A4R9G8Y6_9LEPT</name>
<dbReference type="InterPro" id="IPR000298">
    <property type="entry name" value="Cyt_c_oxidase-like_su3"/>
</dbReference>
<protein>
    <submittedName>
        <fullName evidence="9">Cytochrome c oxidase subunit 3 family protein</fullName>
    </submittedName>
</protein>
<evidence type="ECO:0000256" key="4">
    <source>
        <dbReference type="ARBA" id="ARBA00022989"/>
    </source>
</evidence>
<evidence type="ECO:0000256" key="3">
    <source>
        <dbReference type="ARBA" id="ARBA00022692"/>
    </source>
</evidence>
<accession>A0A4R9G8Y6</accession>
<sequence length="260" mass="29333">MSTANHAGAGFHHAHHFDSAEHQYESSKQGIWLFLVTEILMFGGLFVGYSIYHSLYPQIFHAGSKQLSVTLGALNTVVLLFSSFTMALGINYVQRGLRNKAIIALAVTIACAGIFMVVKYFEYTHKFHVGTVPGKYAYEEELSPSGEKVTRVGALLAEASKLSVEEREHKLHLDETEYEHLTLLNNTKNWPLFFGFYFVMSGIHGLHVLAGAFLIFWVLLKVIRNKVGPEYYTPVEGVGLFWHVVDLIWIYLFPLLYLVG</sequence>
<dbReference type="Pfam" id="PF00510">
    <property type="entry name" value="COX3"/>
    <property type="match status" value="2"/>
</dbReference>
<reference evidence="9" key="1">
    <citation type="journal article" date="2019" name="PLoS Negl. Trop. Dis.">
        <title>Revisiting the worldwide diversity of Leptospira species in the environment.</title>
        <authorList>
            <person name="Vincent A.T."/>
            <person name="Schiettekatte O."/>
            <person name="Bourhy P."/>
            <person name="Veyrier F.J."/>
            <person name="Picardeau M."/>
        </authorList>
    </citation>
    <scope>NUCLEOTIDE SEQUENCE [LARGE SCALE GENOMIC DNA]</scope>
    <source>
        <strain evidence="9">SSS9</strain>
    </source>
</reference>
<dbReference type="EMBL" id="RQEP01000005">
    <property type="protein sequence ID" value="TGK07337.1"/>
    <property type="molecule type" value="Genomic_DNA"/>
</dbReference>
<gene>
    <name evidence="9" type="ORF">EHO59_04315</name>
</gene>
<organism evidence="9 10">
    <name type="scientific">Leptospira semungkisensis</name>
    <dbReference type="NCBI Taxonomy" id="2484985"/>
    <lineage>
        <taxon>Bacteria</taxon>
        <taxon>Pseudomonadati</taxon>
        <taxon>Spirochaetota</taxon>
        <taxon>Spirochaetia</taxon>
        <taxon>Leptospirales</taxon>
        <taxon>Leptospiraceae</taxon>
        <taxon>Leptospira</taxon>
    </lineage>
</organism>
<comment type="caution">
    <text evidence="9">The sequence shown here is derived from an EMBL/GenBank/DDBJ whole genome shotgun (WGS) entry which is preliminary data.</text>
</comment>
<feature type="domain" description="Heme-copper oxidase subunit III family profile" evidence="8">
    <location>
        <begin position="28"/>
        <end position="260"/>
    </location>
</feature>
<evidence type="ECO:0000259" key="8">
    <source>
        <dbReference type="PROSITE" id="PS50253"/>
    </source>
</evidence>
<evidence type="ECO:0000256" key="1">
    <source>
        <dbReference type="ARBA" id="ARBA00004141"/>
    </source>
</evidence>
<dbReference type="InterPro" id="IPR024791">
    <property type="entry name" value="Cyt_c/ubiquinol_Oxase_su3"/>
</dbReference>
<dbReference type="OrthoDB" id="9810850at2"/>
<dbReference type="InterPro" id="IPR035973">
    <property type="entry name" value="Cyt_c_oxidase_su3-like_sf"/>
</dbReference>
<dbReference type="RefSeq" id="WP_135585084.1">
    <property type="nucleotide sequence ID" value="NZ_RQEP01000005.1"/>
</dbReference>
<feature type="transmembrane region" description="Helical" evidence="7">
    <location>
        <begin position="194"/>
        <end position="220"/>
    </location>
</feature>
<evidence type="ECO:0000256" key="2">
    <source>
        <dbReference type="ARBA" id="ARBA00010581"/>
    </source>
</evidence>
<evidence type="ECO:0000256" key="7">
    <source>
        <dbReference type="SAM" id="Phobius"/>
    </source>
</evidence>
<feature type="transmembrane region" description="Helical" evidence="7">
    <location>
        <begin position="72"/>
        <end position="90"/>
    </location>
</feature>
<dbReference type="AlphaFoldDB" id="A0A4R9G8Y6"/>
<dbReference type="GO" id="GO:0004129">
    <property type="term" value="F:cytochrome-c oxidase activity"/>
    <property type="evidence" value="ECO:0007669"/>
    <property type="project" value="InterPro"/>
</dbReference>
<comment type="subcellular location">
    <subcellularLocation>
        <location evidence="6">Cell membrane</location>
        <topology evidence="6">Multi-pass membrane protein</topology>
    </subcellularLocation>
    <subcellularLocation>
        <location evidence="1">Membrane</location>
        <topology evidence="1">Multi-pass membrane protein</topology>
    </subcellularLocation>
</comment>
<keyword evidence="10" id="KW-1185">Reference proteome</keyword>
<evidence type="ECO:0000313" key="9">
    <source>
        <dbReference type="EMBL" id="TGK07337.1"/>
    </source>
</evidence>
<dbReference type="GO" id="GO:0019646">
    <property type="term" value="P:aerobic electron transport chain"/>
    <property type="evidence" value="ECO:0007669"/>
    <property type="project" value="InterPro"/>
</dbReference>
<evidence type="ECO:0000256" key="5">
    <source>
        <dbReference type="ARBA" id="ARBA00023136"/>
    </source>
</evidence>
<keyword evidence="4 7" id="KW-1133">Transmembrane helix</keyword>
<keyword evidence="3 6" id="KW-0812">Transmembrane</keyword>
<feature type="transmembrane region" description="Helical" evidence="7">
    <location>
        <begin position="240"/>
        <end position="259"/>
    </location>
</feature>
<keyword evidence="5 7" id="KW-0472">Membrane</keyword>